<dbReference type="SUPFAM" id="SSF53155">
    <property type="entry name" value="Methylated DNA-protein cysteine methyltransferase domain"/>
    <property type="match status" value="1"/>
</dbReference>
<comment type="miscellaneous">
    <text evidence="8">This enzyme catalyzes only one turnover and therefore is not strictly catalytic. According to one definition, an enzyme is a biocatalyst that acts repeatedly and over many reaction cycles.</text>
</comment>
<dbReference type="InterPro" id="IPR014048">
    <property type="entry name" value="MethylDNA_cys_MeTrfase_DNA-bd"/>
</dbReference>
<evidence type="ECO:0000256" key="8">
    <source>
        <dbReference type="HAMAP-Rule" id="MF_00772"/>
    </source>
</evidence>
<dbReference type="PANTHER" id="PTHR10815">
    <property type="entry name" value="METHYLATED-DNA--PROTEIN-CYSTEINE METHYLTRANSFERASE"/>
    <property type="match status" value="1"/>
</dbReference>
<dbReference type="NCBIfam" id="TIGR00589">
    <property type="entry name" value="ogt"/>
    <property type="match status" value="1"/>
</dbReference>
<proteinExistence type="inferred from homology"/>
<evidence type="ECO:0000313" key="12">
    <source>
        <dbReference type="Proteomes" id="UP001595699"/>
    </source>
</evidence>
<dbReference type="Proteomes" id="UP001595699">
    <property type="component" value="Unassembled WGS sequence"/>
</dbReference>
<dbReference type="CDD" id="cd06445">
    <property type="entry name" value="ATase"/>
    <property type="match status" value="1"/>
</dbReference>
<dbReference type="InterPro" id="IPR001497">
    <property type="entry name" value="MethylDNA_cys_MeTrfase_AS"/>
</dbReference>
<dbReference type="InterPro" id="IPR036388">
    <property type="entry name" value="WH-like_DNA-bd_sf"/>
</dbReference>
<dbReference type="InterPro" id="IPR036217">
    <property type="entry name" value="MethylDNA_cys_MeTrfase_DNAb"/>
</dbReference>
<comment type="similarity">
    <text evidence="8">Belongs to the MGMT family.</text>
</comment>
<feature type="domain" description="Methylguanine DNA methyltransferase ribonuclease-like" evidence="10">
    <location>
        <begin position="5"/>
        <end position="74"/>
    </location>
</feature>
<dbReference type="Pfam" id="PF01035">
    <property type="entry name" value="DNA_binding_1"/>
    <property type="match status" value="1"/>
</dbReference>
<evidence type="ECO:0000259" key="10">
    <source>
        <dbReference type="Pfam" id="PF02870"/>
    </source>
</evidence>
<accession>A0ABV7YB15</accession>
<dbReference type="SUPFAM" id="SSF46767">
    <property type="entry name" value="Methylated DNA-protein cysteine methyltransferase, C-terminal domain"/>
    <property type="match status" value="1"/>
</dbReference>
<evidence type="ECO:0000256" key="3">
    <source>
        <dbReference type="ARBA" id="ARBA00022603"/>
    </source>
</evidence>
<keyword evidence="2 8" id="KW-0963">Cytoplasm</keyword>
<dbReference type="PROSITE" id="PS00374">
    <property type="entry name" value="MGMT"/>
    <property type="match status" value="1"/>
</dbReference>
<dbReference type="HAMAP" id="MF_00772">
    <property type="entry name" value="OGT"/>
    <property type="match status" value="1"/>
</dbReference>
<evidence type="ECO:0000256" key="5">
    <source>
        <dbReference type="ARBA" id="ARBA00022763"/>
    </source>
</evidence>
<feature type="domain" description="Methylated-DNA-[protein]-cysteine S-methyltransferase DNA binding" evidence="9">
    <location>
        <begin position="78"/>
        <end position="157"/>
    </location>
</feature>
<dbReference type="Gene3D" id="3.30.160.70">
    <property type="entry name" value="Methylated DNA-protein cysteine methyltransferase domain"/>
    <property type="match status" value="1"/>
</dbReference>
<gene>
    <name evidence="11" type="ORF">ACFOUW_15935</name>
</gene>
<dbReference type="Gene3D" id="1.10.10.10">
    <property type="entry name" value="Winged helix-like DNA-binding domain superfamily/Winged helix DNA-binding domain"/>
    <property type="match status" value="1"/>
</dbReference>
<dbReference type="InterPro" id="IPR036631">
    <property type="entry name" value="MGMT_N_sf"/>
</dbReference>
<sequence>MTAHHTHLDTELGQLLVSADEGALTGLYFPHHWRMPPAERLGEEAADPLFDETAVQIAQYLRSERQTFELPIRLIGDDFQQKVWRLLEQIPYGVTTTYGELADQLGNKALAQTVGKAVGDNPISIIVPCHRVVGSDGSLTGYAGGLQRKRTLLELEEGPSVRLF</sequence>
<dbReference type="InterPro" id="IPR008332">
    <property type="entry name" value="MethylG_MeTrfase_N"/>
</dbReference>
<evidence type="ECO:0000259" key="9">
    <source>
        <dbReference type="Pfam" id="PF01035"/>
    </source>
</evidence>
<comment type="subcellular location">
    <subcellularLocation>
        <location evidence="8">Cytoplasm</location>
    </subcellularLocation>
</comment>
<dbReference type="RefSeq" id="WP_205117872.1">
    <property type="nucleotide sequence ID" value="NZ_JAFBCM010000001.1"/>
</dbReference>
<keyword evidence="6 8" id="KW-0234">DNA repair</keyword>
<keyword evidence="3 8" id="KW-0489">Methyltransferase</keyword>
<evidence type="ECO:0000256" key="1">
    <source>
        <dbReference type="ARBA" id="ARBA00001286"/>
    </source>
</evidence>
<dbReference type="EMBL" id="JBHRZH010000013">
    <property type="protein sequence ID" value="MFC3762332.1"/>
    <property type="molecule type" value="Genomic_DNA"/>
</dbReference>
<reference evidence="12" key="1">
    <citation type="journal article" date="2019" name="Int. J. Syst. Evol. Microbiol.">
        <title>The Global Catalogue of Microorganisms (GCM) 10K type strain sequencing project: providing services to taxonomists for standard genome sequencing and annotation.</title>
        <authorList>
            <consortium name="The Broad Institute Genomics Platform"/>
            <consortium name="The Broad Institute Genome Sequencing Center for Infectious Disease"/>
            <person name="Wu L."/>
            <person name="Ma J."/>
        </authorList>
    </citation>
    <scope>NUCLEOTIDE SEQUENCE [LARGE SCALE GENOMIC DNA]</scope>
    <source>
        <strain evidence="12">CGMCC 4.7241</strain>
    </source>
</reference>
<keyword evidence="5 8" id="KW-0227">DNA damage</keyword>
<dbReference type="InterPro" id="IPR023546">
    <property type="entry name" value="MGMT"/>
</dbReference>
<comment type="catalytic activity">
    <reaction evidence="7 8">
        <text>a 6-O-methyl-2'-deoxyguanosine in DNA + L-cysteinyl-[protein] = S-methyl-L-cysteinyl-[protein] + a 2'-deoxyguanosine in DNA</text>
        <dbReference type="Rhea" id="RHEA:24000"/>
        <dbReference type="Rhea" id="RHEA-COMP:10131"/>
        <dbReference type="Rhea" id="RHEA-COMP:10132"/>
        <dbReference type="Rhea" id="RHEA-COMP:11367"/>
        <dbReference type="Rhea" id="RHEA-COMP:11368"/>
        <dbReference type="ChEBI" id="CHEBI:29950"/>
        <dbReference type="ChEBI" id="CHEBI:82612"/>
        <dbReference type="ChEBI" id="CHEBI:85445"/>
        <dbReference type="ChEBI" id="CHEBI:85448"/>
        <dbReference type="EC" id="2.1.1.63"/>
    </reaction>
</comment>
<dbReference type="PANTHER" id="PTHR10815:SF5">
    <property type="entry name" value="METHYLATED-DNA--PROTEIN-CYSTEINE METHYLTRANSFERASE"/>
    <property type="match status" value="1"/>
</dbReference>
<comment type="caution">
    <text evidence="11">The sequence shown here is derived from an EMBL/GenBank/DDBJ whole genome shotgun (WGS) entry which is preliminary data.</text>
</comment>
<comment type="function">
    <text evidence="8">Involved in the cellular defense against the biological effects of O6-methylguanine (O6-MeG) and O4-methylthymine (O4-MeT) in DNA. Repairs the methylated nucleobase in DNA by stoichiometrically transferring the methyl group to a cysteine residue in the enzyme. This is a suicide reaction: the enzyme is irreversibly inactivated.</text>
</comment>
<keyword evidence="12" id="KW-1185">Reference proteome</keyword>
<evidence type="ECO:0000256" key="2">
    <source>
        <dbReference type="ARBA" id="ARBA00022490"/>
    </source>
</evidence>
<evidence type="ECO:0000256" key="7">
    <source>
        <dbReference type="ARBA" id="ARBA00049348"/>
    </source>
</evidence>
<organism evidence="11 12">
    <name type="scientific">Tenggerimyces flavus</name>
    <dbReference type="NCBI Taxonomy" id="1708749"/>
    <lineage>
        <taxon>Bacteria</taxon>
        <taxon>Bacillati</taxon>
        <taxon>Actinomycetota</taxon>
        <taxon>Actinomycetes</taxon>
        <taxon>Propionibacteriales</taxon>
        <taxon>Nocardioidaceae</taxon>
        <taxon>Tenggerimyces</taxon>
    </lineage>
</organism>
<evidence type="ECO:0000256" key="6">
    <source>
        <dbReference type="ARBA" id="ARBA00023204"/>
    </source>
</evidence>
<dbReference type="GO" id="GO:0003908">
    <property type="term" value="F:methylated-DNA-[protein]-cysteine S-methyltransferase activity"/>
    <property type="evidence" value="ECO:0007669"/>
    <property type="project" value="UniProtKB-EC"/>
</dbReference>
<feature type="active site" description="Nucleophile; methyl group acceptor" evidence="8">
    <location>
        <position position="129"/>
    </location>
</feature>
<dbReference type="GO" id="GO:0032259">
    <property type="term" value="P:methylation"/>
    <property type="evidence" value="ECO:0007669"/>
    <property type="project" value="UniProtKB-KW"/>
</dbReference>
<name>A0ABV7YB15_9ACTN</name>
<evidence type="ECO:0000256" key="4">
    <source>
        <dbReference type="ARBA" id="ARBA00022679"/>
    </source>
</evidence>
<protein>
    <recommendedName>
        <fullName evidence="8">Methylated-DNA--protein-cysteine methyltransferase</fullName>
        <ecNumber evidence="8">2.1.1.63</ecNumber>
    </recommendedName>
    <alternativeName>
        <fullName evidence="8">6-O-methylguanine-DNA methyltransferase</fullName>
        <shortName evidence="8">MGMT</shortName>
    </alternativeName>
    <alternativeName>
        <fullName evidence="8">O-6-methylguanine-DNA-alkyltransferase</fullName>
    </alternativeName>
</protein>
<comment type="catalytic activity">
    <reaction evidence="1 8">
        <text>a 4-O-methyl-thymidine in DNA + L-cysteinyl-[protein] = a thymidine in DNA + S-methyl-L-cysteinyl-[protein]</text>
        <dbReference type="Rhea" id="RHEA:53428"/>
        <dbReference type="Rhea" id="RHEA-COMP:10131"/>
        <dbReference type="Rhea" id="RHEA-COMP:10132"/>
        <dbReference type="Rhea" id="RHEA-COMP:13555"/>
        <dbReference type="Rhea" id="RHEA-COMP:13556"/>
        <dbReference type="ChEBI" id="CHEBI:29950"/>
        <dbReference type="ChEBI" id="CHEBI:82612"/>
        <dbReference type="ChEBI" id="CHEBI:137386"/>
        <dbReference type="ChEBI" id="CHEBI:137387"/>
        <dbReference type="EC" id="2.1.1.63"/>
    </reaction>
</comment>
<keyword evidence="4 8" id="KW-0808">Transferase</keyword>
<dbReference type="EC" id="2.1.1.63" evidence="8"/>
<evidence type="ECO:0000313" key="11">
    <source>
        <dbReference type="EMBL" id="MFC3762332.1"/>
    </source>
</evidence>
<dbReference type="Pfam" id="PF02870">
    <property type="entry name" value="Methyltransf_1N"/>
    <property type="match status" value="1"/>
</dbReference>